<dbReference type="SMART" id="SM00369">
    <property type="entry name" value="LRR_TYP"/>
    <property type="match status" value="4"/>
</dbReference>
<evidence type="ECO:0000313" key="6">
    <source>
        <dbReference type="Proteomes" id="UP000811246"/>
    </source>
</evidence>
<feature type="domain" description="Disease resistance protein RPS4B/Roq1-like leucine-rich repeats" evidence="4">
    <location>
        <begin position="128"/>
        <end position="212"/>
    </location>
</feature>
<comment type="caution">
    <text evidence="5">The sequence shown here is derived from an EMBL/GenBank/DDBJ whole genome shotgun (WGS) entry which is preliminary data.</text>
</comment>
<dbReference type="InterPro" id="IPR001611">
    <property type="entry name" value="Leu-rich_rpt"/>
</dbReference>
<dbReference type="GO" id="GO:0005737">
    <property type="term" value="C:cytoplasm"/>
    <property type="evidence" value="ECO:0007669"/>
    <property type="project" value="TreeGrafter"/>
</dbReference>
<evidence type="ECO:0000259" key="4">
    <source>
        <dbReference type="Pfam" id="PF23286"/>
    </source>
</evidence>
<dbReference type="Pfam" id="PF13855">
    <property type="entry name" value="LRR_8"/>
    <property type="match status" value="1"/>
</dbReference>
<dbReference type="InterPro" id="IPR003591">
    <property type="entry name" value="Leu-rich_rpt_typical-subtyp"/>
</dbReference>
<sequence length="401" mass="44459">MHFPQGIDYLSNELHLIIWNGYPLKSLPTSFQSEDLIGLVMHCSHIEQLWKGIKNFENLRFIELCDSQNLIETLDFYGVPNLKRLFLRHCASLLKVHPSLGALKQLVVLNLEGCKCLESLPEKISMVSLEFCILSGYSKLEKFPEIVGSMTSLLKLNLSGTAIEELPPSFETLSGLQLLSLVDCKNISILSRVVFSFPSLGSLILSGCSKLDKMPGDLRSMECLEELDTNVTSIRQVPSSILHVKSLKRLNLNGCKGLGPKSWDLLFCHCICHLSSLLWLDLSDCNLIDGAMTCDLRGLSLLERLNLRGNKLRSIPYIICHLSSLLFLDLSECNLSVGAIPSDLRGLSTLQTLNLKGNKFTSIPNSICHLSSLEVLDLSGCYLSDGAIVNVQQSSRYLSSL</sequence>
<evidence type="ECO:0000256" key="1">
    <source>
        <dbReference type="ARBA" id="ARBA00022614"/>
    </source>
</evidence>
<evidence type="ECO:0000256" key="2">
    <source>
        <dbReference type="ARBA" id="ARBA00022737"/>
    </source>
</evidence>
<gene>
    <name evidence="5" type="ORF">I3842_03G013000</name>
</gene>
<dbReference type="PANTHER" id="PTHR48051:SF1">
    <property type="entry name" value="RAS SUPPRESSOR PROTEIN 1"/>
    <property type="match status" value="1"/>
</dbReference>
<dbReference type="Proteomes" id="UP000811246">
    <property type="component" value="Chromosome 3"/>
</dbReference>
<dbReference type="AlphaFoldDB" id="A0A922JT47"/>
<evidence type="ECO:0000256" key="3">
    <source>
        <dbReference type="ARBA" id="ARBA00022821"/>
    </source>
</evidence>
<protein>
    <recommendedName>
        <fullName evidence="4">Disease resistance protein RPS4B/Roq1-like leucine-rich repeats domain-containing protein</fullName>
    </recommendedName>
</protein>
<keyword evidence="1" id="KW-0433">Leucine-rich repeat</keyword>
<dbReference type="PROSITE" id="PS51450">
    <property type="entry name" value="LRR"/>
    <property type="match status" value="2"/>
</dbReference>
<name>A0A922JT47_CARIL</name>
<evidence type="ECO:0000313" key="5">
    <source>
        <dbReference type="EMBL" id="KAG6719571.1"/>
    </source>
</evidence>
<dbReference type="EMBL" id="CM031827">
    <property type="protein sequence ID" value="KAG6719571.1"/>
    <property type="molecule type" value="Genomic_DNA"/>
</dbReference>
<dbReference type="Pfam" id="PF23286">
    <property type="entry name" value="LRR_13"/>
    <property type="match status" value="1"/>
</dbReference>
<dbReference type="InterPro" id="IPR058546">
    <property type="entry name" value="RPS4B/Roq1-like_LRR"/>
</dbReference>
<dbReference type="PANTHER" id="PTHR48051">
    <property type="match status" value="1"/>
</dbReference>
<reference evidence="5" key="1">
    <citation type="submission" date="2021-01" db="EMBL/GenBank/DDBJ databases">
        <authorList>
            <person name="Lovell J.T."/>
            <person name="Bentley N."/>
            <person name="Bhattarai G."/>
            <person name="Jenkins J.W."/>
            <person name="Sreedasyam A."/>
            <person name="Alarcon Y."/>
            <person name="Bock C."/>
            <person name="Boston L."/>
            <person name="Carlson J."/>
            <person name="Cervantes K."/>
            <person name="Clermont K."/>
            <person name="Krom N."/>
            <person name="Kubenka K."/>
            <person name="Mamidi S."/>
            <person name="Mattison C."/>
            <person name="Monteros M."/>
            <person name="Pisani C."/>
            <person name="Plott C."/>
            <person name="Rajasekar S."/>
            <person name="Rhein H.S."/>
            <person name="Rohla C."/>
            <person name="Song M."/>
            <person name="Hilaire R.S."/>
            <person name="Shu S."/>
            <person name="Wells L."/>
            <person name="Wang X."/>
            <person name="Webber J."/>
            <person name="Heerema R.J."/>
            <person name="Klein P."/>
            <person name="Conner P."/>
            <person name="Grauke L."/>
            <person name="Grimwood J."/>
            <person name="Schmutz J."/>
            <person name="Randall J.J."/>
        </authorList>
    </citation>
    <scope>NUCLEOTIDE SEQUENCE</scope>
    <source>
        <tissue evidence="5">Leaf</tissue>
    </source>
</reference>
<proteinExistence type="predicted"/>
<keyword evidence="3" id="KW-0611">Plant defense</keyword>
<dbReference type="InterPro" id="IPR050216">
    <property type="entry name" value="LRR_domain-containing"/>
</dbReference>
<organism evidence="5 6">
    <name type="scientific">Carya illinoinensis</name>
    <name type="common">Pecan</name>
    <dbReference type="NCBI Taxonomy" id="32201"/>
    <lineage>
        <taxon>Eukaryota</taxon>
        <taxon>Viridiplantae</taxon>
        <taxon>Streptophyta</taxon>
        <taxon>Embryophyta</taxon>
        <taxon>Tracheophyta</taxon>
        <taxon>Spermatophyta</taxon>
        <taxon>Magnoliopsida</taxon>
        <taxon>eudicotyledons</taxon>
        <taxon>Gunneridae</taxon>
        <taxon>Pentapetalae</taxon>
        <taxon>rosids</taxon>
        <taxon>fabids</taxon>
        <taxon>Fagales</taxon>
        <taxon>Juglandaceae</taxon>
        <taxon>Carya</taxon>
    </lineage>
</organism>
<keyword evidence="2" id="KW-0677">Repeat</keyword>
<dbReference type="Pfam" id="PF00560">
    <property type="entry name" value="LRR_1"/>
    <property type="match status" value="1"/>
</dbReference>
<accession>A0A922JT47</accession>